<dbReference type="OrthoDB" id="2051942at2"/>
<evidence type="ECO:0000313" key="1">
    <source>
        <dbReference type="EMBL" id="KAB2334261.1"/>
    </source>
</evidence>
<dbReference type="Proteomes" id="UP000441354">
    <property type="component" value="Unassembled WGS sequence"/>
</dbReference>
<protein>
    <submittedName>
        <fullName evidence="1">Phage head closure protein</fullName>
    </submittedName>
</protein>
<organism evidence="1 2">
    <name type="scientific">Bacillus mesophilum</name>
    <dbReference type="NCBI Taxonomy" id="1071718"/>
    <lineage>
        <taxon>Bacteria</taxon>
        <taxon>Bacillati</taxon>
        <taxon>Bacillota</taxon>
        <taxon>Bacilli</taxon>
        <taxon>Bacillales</taxon>
        <taxon>Bacillaceae</taxon>
        <taxon>Bacillus</taxon>
    </lineage>
</organism>
<dbReference type="NCBIfam" id="TIGR01563">
    <property type="entry name" value="gp16_SPP1"/>
    <property type="match status" value="1"/>
</dbReference>
<dbReference type="AlphaFoldDB" id="A0A7V7RNV3"/>
<accession>A0A7V7RNV3</accession>
<proteinExistence type="predicted"/>
<name>A0A7V7RNV3_9BACI</name>
<gene>
    <name evidence="1" type="ORF">F7732_09325</name>
</gene>
<dbReference type="RefSeq" id="WP_151573575.1">
    <property type="nucleotide sequence ID" value="NZ_WBOT01000002.1"/>
</dbReference>
<sequence length="113" mass="12847">MPSIKSSLGNNEHISLDDVCFLITKTSNEDELGQRVPETEKERQIFCSKTSVSRAEFLAAGQLDHKPQLTIIVDSDEYDGEIHLRYGTKKYSIYRVFVRSDGFTELYCEVHAG</sequence>
<reference evidence="1 2" key="1">
    <citation type="journal article" date="2014" name="Arch. Microbiol.">
        <title>Bacillus mesophilum sp. nov., strain IITR-54T, a novel 4-chlorobiphenyl dechlorinating bacterium.</title>
        <authorList>
            <person name="Manickam N."/>
            <person name="Singh N.K."/>
            <person name="Bajaj A."/>
            <person name="Kumar R.M."/>
            <person name="Kaur G."/>
            <person name="Kaur N."/>
            <person name="Bala M."/>
            <person name="Kumar A."/>
            <person name="Mayilraj S."/>
        </authorList>
    </citation>
    <scope>NUCLEOTIDE SEQUENCE [LARGE SCALE GENOMIC DNA]</scope>
    <source>
        <strain evidence="1 2">IITR-54</strain>
    </source>
</reference>
<comment type="caution">
    <text evidence="1">The sequence shown here is derived from an EMBL/GenBank/DDBJ whole genome shotgun (WGS) entry which is preliminary data.</text>
</comment>
<dbReference type="EMBL" id="WBOT01000002">
    <property type="protein sequence ID" value="KAB2334261.1"/>
    <property type="molecule type" value="Genomic_DNA"/>
</dbReference>
<keyword evidence="2" id="KW-1185">Reference proteome</keyword>
<dbReference type="InterPro" id="IPR008767">
    <property type="entry name" value="Phage_SPP1_head-tail_adaptor"/>
</dbReference>
<evidence type="ECO:0000313" key="2">
    <source>
        <dbReference type="Proteomes" id="UP000441354"/>
    </source>
</evidence>